<comment type="caution">
    <text evidence="2">The sequence shown here is derived from an EMBL/GenBank/DDBJ whole genome shotgun (WGS) entry which is preliminary data.</text>
</comment>
<evidence type="ECO:0000313" key="2">
    <source>
        <dbReference type="EMBL" id="MFC3452611.1"/>
    </source>
</evidence>
<protein>
    <submittedName>
        <fullName evidence="2">Uncharacterized protein</fullName>
    </submittedName>
</protein>
<dbReference type="Proteomes" id="UP001595645">
    <property type="component" value="Unassembled WGS sequence"/>
</dbReference>
<sequence length="148" mass="16157">MSTKFDSDAIRQAAGNIGQIMSDMKAFEALKPHWPNAGKFELAVWLERLVDDRRNGVVAHAEHLKIAFSEIEKKLTAIANDFENADGENADKIKSSLGELESKVIGGVNAFDDDTEEKQHNYTADPGADNKSHAGDGYAQNLNEPVAT</sequence>
<reference evidence="3" key="1">
    <citation type="journal article" date="2019" name="Int. J. Syst. Evol. Microbiol.">
        <title>The Global Catalogue of Microorganisms (GCM) 10K type strain sequencing project: providing services to taxonomists for standard genome sequencing and annotation.</title>
        <authorList>
            <consortium name="The Broad Institute Genomics Platform"/>
            <consortium name="The Broad Institute Genome Sequencing Center for Infectious Disease"/>
            <person name="Wu L."/>
            <person name="Ma J."/>
        </authorList>
    </citation>
    <scope>NUCLEOTIDE SEQUENCE [LARGE SCALE GENOMIC DNA]</scope>
    <source>
        <strain evidence="3">CGMCC 4.7676</strain>
    </source>
</reference>
<feature type="region of interest" description="Disordered" evidence="1">
    <location>
        <begin position="110"/>
        <end position="148"/>
    </location>
</feature>
<proteinExistence type="predicted"/>
<name>A0ABV7P499_9PSEU</name>
<keyword evidence="3" id="KW-1185">Reference proteome</keyword>
<dbReference type="EMBL" id="JBHRWK010000038">
    <property type="protein sequence ID" value="MFC3452611.1"/>
    <property type="molecule type" value="Genomic_DNA"/>
</dbReference>
<organism evidence="2 3">
    <name type="scientific">Amycolatopsis speibonae</name>
    <dbReference type="NCBI Taxonomy" id="1450224"/>
    <lineage>
        <taxon>Bacteria</taxon>
        <taxon>Bacillati</taxon>
        <taxon>Actinomycetota</taxon>
        <taxon>Actinomycetes</taxon>
        <taxon>Pseudonocardiales</taxon>
        <taxon>Pseudonocardiaceae</taxon>
        <taxon>Amycolatopsis</taxon>
    </lineage>
</organism>
<evidence type="ECO:0000313" key="3">
    <source>
        <dbReference type="Proteomes" id="UP001595645"/>
    </source>
</evidence>
<gene>
    <name evidence="2" type="ORF">ACFOSH_24505</name>
</gene>
<evidence type="ECO:0000256" key="1">
    <source>
        <dbReference type="SAM" id="MobiDB-lite"/>
    </source>
</evidence>
<accession>A0ABV7P499</accession>
<dbReference type="RefSeq" id="WP_378241384.1">
    <property type="nucleotide sequence ID" value="NZ_JBHRWK010000038.1"/>
</dbReference>